<dbReference type="AlphaFoldDB" id="A0A3A4KBJ4"/>
<dbReference type="RefSeq" id="WP_120043887.1">
    <property type="nucleotide sequence ID" value="NZ_QZFU01000036.1"/>
</dbReference>
<organism evidence="1 2">
    <name type="scientific">Nocardia panacis</name>
    <dbReference type="NCBI Taxonomy" id="2340916"/>
    <lineage>
        <taxon>Bacteria</taxon>
        <taxon>Bacillati</taxon>
        <taxon>Actinomycetota</taxon>
        <taxon>Actinomycetes</taxon>
        <taxon>Mycobacteriales</taxon>
        <taxon>Nocardiaceae</taxon>
        <taxon>Nocardia</taxon>
    </lineage>
</organism>
<reference evidence="1 2" key="1">
    <citation type="submission" date="2018-09" db="EMBL/GenBank/DDBJ databases">
        <title>YIM PH21274 draft genome.</title>
        <authorList>
            <person name="Miao C."/>
        </authorList>
    </citation>
    <scope>NUCLEOTIDE SEQUENCE [LARGE SCALE GENOMIC DNA]</scope>
    <source>
        <strain evidence="1 2">YIM PH 21724</strain>
    </source>
</reference>
<sequence length="136" mass="14818">MDEFLALAEAGATALVKAMATDLWPSTRNAVLALFRRERRAELAVRLDDGAARVAGAAAPDRVRRELLGPWTRELIECQRRGPACRAALAEFLGGGRVTTVHDQANSAADRGVVLAVQDGDQYAHLERPERGESRR</sequence>
<protein>
    <submittedName>
        <fullName evidence="1">Uncharacterized protein</fullName>
    </submittedName>
</protein>
<evidence type="ECO:0000313" key="1">
    <source>
        <dbReference type="EMBL" id="RJO70830.1"/>
    </source>
</evidence>
<gene>
    <name evidence="1" type="ORF">D5S18_26950</name>
</gene>
<accession>A0A3A4KBJ4</accession>
<comment type="caution">
    <text evidence="1">The sequence shown here is derived from an EMBL/GenBank/DDBJ whole genome shotgun (WGS) entry which is preliminary data.</text>
</comment>
<evidence type="ECO:0000313" key="2">
    <source>
        <dbReference type="Proteomes" id="UP000266677"/>
    </source>
</evidence>
<keyword evidence="2" id="KW-1185">Reference proteome</keyword>
<dbReference type="Proteomes" id="UP000266677">
    <property type="component" value="Unassembled WGS sequence"/>
</dbReference>
<proteinExistence type="predicted"/>
<dbReference type="EMBL" id="QZFU01000036">
    <property type="protein sequence ID" value="RJO70830.1"/>
    <property type="molecule type" value="Genomic_DNA"/>
</dbReference>
<name>A0A3A4KBJ4_9NOCA</name>